<comment type="subcellular location">
    <subcellularLocation>
        <location evidence="1">Membrane</location>
        <topology evidence="1">Multi-pass membrane protein</topology>
    </subcellularLocation>
</comment>
<feature type="transmembrane region" description="Helical" evidence="6">
    <location>
        <begin position="174"/>
        <end position="192"/>
    </location>
</feature>
<feature type="transmembrane region" description="Helical" evidence="6">
    <location>
        <begin position="84"/>
        <end position="103"/>
    </location>
</feature>
<organism evidence="8 9">
    <name type="scientific">Henosepilachna vigintioctopunctata</name>
    <dbReference type="NCBI Taxonomy" id="420089"/>
    <lineage>
        <taxon>Eukaryota</taxon>
        <taxon>Metazoa</taxon>
        <taxon>Ecdysozoa</taxon>
        <taxon>Arthropoda</taxon>
        <taxon>Hexapoda</taxon>
        <taxon>Insecta</taxon>
        <taxon>Pterygota</taxon>
        <taxon>Neoptera</taxon>
        <taxon>Endopterygota</taxon>
        <taxon>Coleoptera</taxon>
        <taxon>Polyphaga</taxon>
        <taxon>Cucujiformia</taxon>
        <taxon>Coccinelloidea</taxon>
        <taxon>Coccinellidae</taxon>
        <taxon>Epilachninae</taxon>
        <taxon>Epilachnini</taxon>
        <taxon>Henosepilachna</taxon>
    </lineage>
</organism>
<keyword evidence="5 6" id="KW-0472">Membrane</keyword>
<feature type="transmembrane region" description="Helical" evidence="6">
    <location>
        <begin position="133"/>
        <end position="154"/>
    </location>
</feature>
<dbReference type="GO" id="GO:0005886">
    <property type="term" value="C:plasma membrane"/>
    <property type="evidence" value="ECO:0007669"/>
    <property type="project" value="TreeGrafter"/>
</dbReference>
<accession>A0AAW1VD21</accession>
<dbReference type="PANTHER" id="PTHR10165:SF103">
    <property type="entry name" value="PHOSPHOLIPID PHOSPHATASE HOMOLOG 1.2 HOMOLOG"/>
    <property type="match status" value="1"/>
</dbReference>
<dbReference type="EMBL" id="JARQZJ010000127">
    <property type="protein sequence ID" value="KAK9891114.1"/>
    <property type="molecule type" value="Genomic_DNA"/>
</dbReference>
<gene>
    <name evidence="8" type="ORF">WA026_013433</name>
</gene>
<dbReference type="Proteomes" id="UP001431783">
    <property type="component" value="Unassembled WGS sequence"/>
</dbReference>
<dbReference type="CDD" id="cd03384">
    <property type="entry name" value="PAP2_wunen"/>
    <property type="match status" value="1"/>
</dbReference>
<feature type="transmembrane region" description="Helical" evidence="6">
    <location>
        <begin position="270"/>
        <end position="292"/>
    </location>
</feature>
<evidence type="ECO:0000256" key="6">
    <source>
        <dbReference type="SAM" id="Phobius"/>
    </source>
</evidence>
<comment type="similarity">
    <text evidence="2">Belongs to the PA-phosphatase related phosphoesterase family.</text>
</comment>
<evidence type="ECO:0000259" key="7">
    <source>
        <dbReference type="SMART" id="SM00014"/>
    </source>
</evidence>
<evidence type="ECO:0000256" key="3">
    <source>
        <dbReference type="ARBA" id="ARBA00022692"/>
    </source>
</evidence>
<evidence type="ECO:0000313" key="8">
    <source>
        <dbReference type="EMBL" id="KAK9891114.1"/>
    </source>
</evidence>
<name>A0AAW1VD21_9CUCU</name>
<feature type="domain" description="Phosphatidic acid phosphatase type 2/haloperoxidase" evidence="7">
    <location>
        <begin position="171"/>
        <end position="316"/>
    </location>
</feature>
<dbReference type="GO" id="GO:0008195">
    <property type="term" value="F:phosphatidate phosphatase activity"/>
    <property type="evidence" value="ECO:0007669"/>
    <property type="project" value="TreeGrafter"/>
</dbReference>
<dbReference type="Gene3D" id="1.20.144.10">
    <property type="entry name" value="Phosphatidic acid phosphatase type 2/haloperoxidase"/>
    <property type="match status" value="1"/>
</dbReference>
<dbReference type="InterPro" id="IPR000326">
    <property type="entry name" value="PAP2/HPO"/>
</dbReference>
<keyword evidence="4 6" id="KW-1133">Transmembrane helix</keyword>
<evidence type="ECO:0000256" key="4">
    <source>
        <dbReference type="ARBA" id="ARBA00022989"/>
    </source>
</evidence>
<feature type="transmembrane region" description="Helical" evidence="6">
    <location>
        <begin position="298"/>
        <end position="319"/>
    </location>
</feature>
<dbReference type="InterPro" id="IPR036938">
    <property type="entry name" value="PAP2/HPO_sf"/>
</dbReference>
<feature type="transmembrane region" description="Helical" evidence="6">
    <location>
        <begin position="239"/>
        <end position="258"/>
    </location>
</feature>
<reference evidence="8 9" key="1">
    <citation type="submission" date="2023-03" db="EMBL/GenBank/DDBJ databases">
        <title>Genome insight into feeding habits of ladybird beetles.</title>
        <authorList>
            <person name="Li H.-S."/>
            <person name="Huang Y.-H."/>
            <person name="Pang H."/>
        </authorList>
    </citation>
    <scope>NUCLEOTIDE SEQUENCE [LARGE SCALE GENOMIC DNA]</scope>
    <source>
        <strain evidence="8">SYSU_2023b</strain>
        <tissue evidence="8">Whole body</tissue>
    </source>
</reference>
<dbReference type="GO" id="GO:0007165">
    <property type="term" value="P:signal transduction"/>
    <property type="evidence" value="ECO:0007669"/>
    <property type="project" value="TreeGrafter"/>
</dbReference>
<sequence>MKCASVFLGTDMDIPMPPLKNDSAAICEDITTESDPCLGENKVMDERPSPPPPHHTIRLNDCEKSKSDPAPVSCRRFWPRRLRFTLLADVATTVVVLLIFLVVELGLIPQRKLGFRCKDPSISFPYTGDTITLSYLLVGCCLGPLILIIFIEILREKSLKDIRICVIWDHYKELLVGFSFVLLITEMAKVILGEHRPHFFDVCRPDANEECIEGAYISEYTCTNKAYSSFLISDASKSFPSGHSSLSVFTSLFCAYVVQSRLPSAVTGRLFKPFLIALCLSWGILCSLSRIADRRHHWWDVLSGTVLGILGVIFFTTIFHQKQKRKQMNISEKSLSSTMLLDVKARSAASARV</sequence>
<keyword evidence="9" id="KW-1185">Reference proteome</keyword>
<evidence type="ECO:0000256" key="1">
    <source>
        <dbReference type="ARBA" id="ARBA00004141"/>
    </source>
</evidence>
<proteinExistence type="inferred from homology"/>
<dbReference type="PANTHER" id="PTHR10165">
    <property type="entry name" value="LIPID PHOSPHATE PHOSPHATASE"/>
    <property type="match status" value="1"/>
</dbReference>
<dbReference type="InterPro" id="IPR043216">
    <property type="entry name" value="PAP-like"/>
</dbReference>
<evidence type="ECO:0000256" key="5">
    <source>
        <dbReference type="ARBA" id="ARBA00023136"/>
    </source>
</evidence>
<evidence type="ECO:0000313" key="9">
    <source>
        <dbReference type="Proteomes" id="UP001431783"/>
    </source>
</evidence>
<comment type="caution">
    <text evidence="8">The sequence shown here is derived from an EMBL/GenBank/DDBJ whole genome shotgun (WGS) entry which is preliminary data.</text>
</comment>
<dbReference type="SUPFAM" id="SSF48317">
    <property type="entry name" value="Acid phosphatase/Vanadium-dependent haloperoxidase"/>
    <property type="match status" value="1"/>
</dbReference>
<dbReference type="AlphaFoldDB" id="A0AAW1VD21"/>
<dbReference type="GO" id="GO:0006644">
    <property type="term" value="P:phospholipid metabolic process"/>
    <property type="evidence" value="ECO:0007669"/>
    <property type="project" value="InterPro"/>
</dbReference>
<dbReference type="Pfam" id="PF01569">
    <property type="entry name" value="PAP2"/>
    <property type="match status" value="1"/>
</dbReference>
<dbReference type="GO" id="GO:0046839">
    <property type="term" value="P:phospholipid dephosphorylation"/>
    <property type="evidence" value="ECO:0007669"/>
    <property type="project" value="TreeGrafter"/>
</dbReference>
<keyword evidence="3 6" id="KW-0812">Transmembrane</keyword>
<dbReference type="SMART" id="SM00014">
    <property type="entry name" value="acidPPc"/>
    <property type="match status" value="1"/>
</dbReference>
<protein>
    <recommendedName>
        <fullName evidence="7">Phosphatidic acid phosphatase type 2/haloperoxidase domain-containing protein</fullName>
    </recommendedName>
</protein>
<evidence type="ECO:0000256" key="2">
    <source>
        <dbReference type="ARBA" id="ARBA00008816"/>
    </source>
</evidence>